<keyword evidence="6" id="KW-0862">Zinc</keyword>
<organism evidence="15 16">
    <name type="scientific">Galendromus occidentalis</name>
    <name type="common">western predatory mite</name>
    <dbReference type="NCBI Taxonomy" id="34638"/>
    <lineage>
        <taxon>Eukaryota</taxon>
        <taxon>Metazoa</taxon>
        <taxon>Ecdysozoa</taxon>
        <taxon>Arthropoda</taxon>
        <taxon>Chelicerata</taxon>
        <taxon>Arachnida</taxon>
        <taxon>Acari</taxon>
        <taxon>Parasitiformes</taxon>
        <taxon>Mesostigmata</taxon>
        <taxon>Gamasina</taxon>
        <taxon>Phytoseioidea</taxon>
        <taxon>Phytoseiidae</taxon>
        <taxon>Typhlodrominae</taxon>
        <taxon>Galendromus</taxon>
    </lineage>
</organism>
<comment type="subcellular location">
    <subcellularLocation>
        <location evidence="1">Nucleus</location>
    </subcellularLocation>
</comment>
<dbReference type="InterPro" id="IPR013087">
    <property type="entry name" value="Znf_C2H2_type"/>
</dbReference>
<dbReference type="FunFam" id="3.30.160.60:FF:000075">
    <property type="entry name" value="Putative zinc finger protein 536"/>
    <property type="match status" value="1"/>
</dbReference>
<accession>A0AAJ6QMU9</accession>
<keyword evidence="10" id="KW-0539">Nucleus</keyword>
<keyword evidence="7" id="KW-0805">Transcription regulation</keyword>
<reference evidence="16" key="1">
    <citation type="submission" date="2025-08" db="UniProtKB">
        <authorList>
            <consortium name="RefSeq"/>
        </authorList>
    </citation>
    <scope>IDENTIFICATION</scope>
</reference>
<evidence type="ECO:0000256" key="9">
    <source>
        <dbReference type="ARBA" id="ARBA00023163"/>
    </source>
</evidence>
<dbReference type="SUPFAM" id="SSF54695">
    <property type="entry name" value="POZ domain"/>
    <property type="match status" value="1"/>
</dbReference>
<feature type="domain" description="C2H2-type" evidence="14">
    <location>
        <begin position="338"/>
        <end position="365"/>
    </location>
</feature>
<evidence type="ECO:0000256" key="7">
    <source>
        <dbReference type="ARBA" id="ARBA00023015"/>
    </source>
</evidence>
<feature type="region of interest" description="Disordered" evidence="12">
    <location>
        <begin position="130"/>
        <end position="206"/>
    </location>
</feature>
<evidence type="ECO:0000256" key="1">
    <source>
        <dbReference type="ARBA" id="ARBA00004123"/>
    </source>
</evidence>
<evidence type="ECO:0000256" key="5">
    <source>
        <dbReference type="ARBA" id="ARBA00022771"/>
    </source>
</evidence>
<evidence type="ECO:0000259" key="13">
    <source>
        <dbReference type="PROSITE" id="PS50097"/>
    </source>
</evidence>
<evidence type="ECO:0000259" key="14">
    <source>
        <dbReference type="PROSITE" id="PS50157"/>
    </source>
</evidence>
<evidence type="ECO:0000313" key="16">
    <source>
        <dbReference type="RefSeq" id="XP_003738191.2"/>
    </source>
</evidence>
<dbReference type="Pfam" id="PF00651">
    <property type="entry name" value="BTB"/>
    <property type="match status" value="1"/>
</dbReference>
<keyword evidence="15" id="KW-1185">Reference proteome</keyword>
<evidence type="ECO:0000256" key="4">
    <source>
        <dbReference type="ARBA" id="ARBA00022737"/>
    </source>
</evidence>
<dbReference type="GO" id="GO:0000978">
    <property type="term" value="F:RNA polymerase II cis-regulatory region sequence-specific DNA binding"/>
    <property type="evidence" value="ECO:0007669"/>
    <property type="project" value="TreeGrafter"/>
</dbReference>
<dbReference type="GeneID" id="100905999"/>
<dbReference type="Gene3D" id="3.30.710.10">
    <property type="entry name" value="Potassium Channel Kv1.1, Chain A"/>
    <property type="match status" value="1"/>
</dbReference>
<dbReference type="AlphaFoldDB" id="A0AAJ6QMU9"/>
<dbReference type="GO" id="GO:0000981">
    <property type="term" value="F:DNA-binding transcription factor activity, RNA polymerase II-specific"/>
    <property type="evidence" value="ECO:0007669"/>
    <property type="project" value="TreeGrafter"/>
</dbReference>
<dbReference type="KEGG" id="goe:100905999"/>
<dbReference type="PROSITE" id="PS00028">
    <property type="entry name" value="ZINC_FINGER_C2H2_1"/>
    <property type="match status" value="1"/>
</dbReference>
<evidence type="ECO:0000256" key="10">
    <source>
        <dbReference type="ARBA" id="ARBA00023242"/>
    </source>
</evidence>
<keyword evidence="4" id="KW-0677">Repeat</keyword>
<dbReference type="InterPro" id="IPR036236">
    <property type="entry name" value="Znf_C2H2_sf"/>
</dbReference>
<evidence type="ECO:0000256" key="3">
    <source>
        <dbReference type="ARBA" id="ARBA00022723"/>
    </source>
</evidence>
<evidence type="ECO:0000256" key="6">
    <source>
        <dbReference type="ARBA" id="ARBA00022833"/>
    </source>
</evidence>
<dbReference type="InterPro" id="IPR000210">
    <property type="entry name" value="BTB/POZ_dom"/>
</dbReference>
<dbReference type="PANTHER" id="PTHR46105:SF5">
    <property type="entry name" value="ZINC FINGER AND BTB DOMAIN-CONTAINING PROTEIN 44 ISOFORM X1"/>
    <property type="match status" value="1"/>
</dbReference>
<comment type="similarity">
    <text evidence="2">Belongs to the krueppel C2H2-type zinc-finger protein family.</text>
</comment>
<evidence type="ECO:0000256" key="12">
    <source>
        <dbReference type="SAM" id="MobiDB-lite"/>
    </source>
</evidence>
<dbReference type="Proteomes" id="UP000694867">
    <property type="component" value="Unplaced"/>
</dbReference>
<dbReference type="InterPro" id="IPR050457">
    <property type="entry name" value="ZnFinger_BTB_dom_contain"/>
</dbReference>
<dbReference type="SMART" id="SM00355">
    <property type="entry name" value="ZnF_C2H2"/>
    <property type="match status" value="5"/>
</dbReference>
<dbReference type="Gene3D" id="3.30.160.60">
    <property type="entry name" value="Classic Zinc Finger"/>
    <property type="match status" value="2"/>
</dbReference>
<keyword evidence="8" id="KW-0238">DNA-binding</keyword>
<evidence type="ECO:0000256" key="2">
    <source>
        <dbReference type="ARBA" id="ARBA00006991"/>
    </source>
</evidence>
<evidence type="ECO:0000256" key="11">
    <source>
        <dbReference type="PROSITE-ProRule" id="PRU00042"/>
    </source>
</evidence>
<dbReference type="GO" id="GO:0005634">
    <property type="term" value="C:nucleus"/>
    <property type="evidence" value="ECO:0007669"/>
    <property type="project" value="UniProtKB-SubCell"/>
</dbReference>
<dbReference type="PROSITE" id="PS50097">
    <property type="entry name" value="BTB"/>
    <property type="match status" value="1"/>
</dbReference>
<gene>
    <name evidence="16" type="primary">LOC100905999</name>
</gene>
<dbReference type="PANTHER" id="PTHR46105">
    <property type="entry name" value="AGAP004733-PA"/>
    <property type="match status" value="1"/>
</dbReference>
<name>A0AAJ6QMU9_9ACAR</name>
<sequence length="446" mass="50387">MAAEDVVVMRWPLHSGELLQNLCAMRDRGEMNDVTLITPDGSVEAHRVILAASSELLRDMLKRSPAFVPCSLVLRDITEAQLNLVLDFVYKGELAVLKTQLNDLARACDYLQIKTCLSSLESADGACQEFEEGQNGEDDRDEENDDEPDGGGGVDDEAEHVDEECNAEEPETDFIEPAPNKGLTNKMTRRTKVTNTSEATTESDKIPISADEVEMEDLQSSAATYEVITFEDVKEESADDAKPKSRQSYAKKARLSIVGDKRVYTLDDDKLVGDAPSQIGPDRRFCRECRITLSYPKEFREHRKQWHALQCARCDFRATKESTIREHFEKVHENIRRFSCDVCPFQCKDRATLLNHSRRHTNEKPYECGYCDYKSAQSASMKQHVTLHENVESRPFPCDECTRHPISFGSRAALTKHKKAHHTARVMAFTIIQEDQALTEATGENS</sequence>
<dbReference type="SMART" id="SM00225">
    <property type="entry name" value="BTB"/>
    <property type="match status" value="1"/>
</dbReference>
<keyword evidence="3" id="KW-0479">Metal-binding</keyword>
<feature type="compositionally biased region" description="Acidic residues" evidence="12">
    <location>
        <begin position="130"/>
        <end position="174"/>
    </location>
</feature>
<evidence type="ECO:0000313" key="15">
    <source>
        <dbReference type="Proteomes" id="UP000694867"/>
    </source>
</evidence>
<dbReference type="RefSeq" id="XP_003738191.2">
    <property type="nucleotide sequence ID" value="XM_003738143.2"/>
</dbReference>
<dbReference type="InterPro" id="IPR011333">
    <property type="entry name" value="SKP1/BTB/POZ_sf"/>
</dbReference>
<feature type="domain" description="BTB" evidence="13">
    <location>
        <begin position="32"/>
        <end position="98"/>
    </location>
</feature>
<dbReference type="PROSITE" id="PS50157">
    <property type="entry name" value="ZINC_FINGER_C2H2_2"/>
    <property type="match status" value="1"/>
</dbReference>
<dbReference type="GO" id="GO:0008270">
    <property type="term" value="F:zinc ion binding"/>
    <property type="evidence" value="ECO:0007669"/>
    <property type="project" value="UniProtKB-KW"/>
</dbReference>
<protein>
    <submittedName>
        <fullName evidence="16">Transcriptional repressor CTCFL</fullName>
    </submittedName>
</protein>
<keyword evidence="9" id="KW-0804">Transcription</keyword>
<keyword evidence="5 11" id="KW-0863">Zinc-finger</keyword>
<dbReference type="SUPFAM" id="SSF57667">
    <property type="entry name" value="beta-beta-alpha zinc fingers"/>
    <property type="match status" value="1"/>
</dbReference>
<evidence type="ECO:0000256" key="8">
    <source>
        <dbReference type="ARBA" id="ARBA00023125"/>
    </source>
</evidence>
<proteinExistence type="inferred from homology"/>